<feature type="transmembrane region" description="Helical" evidence="1">
    <location>
        <begin position="59"/>
        <end position="79"/>
    </location>
</feature>
<proteinExistence type="predicted"/>
<evidence type="ECO:0000313" key="3">
    <source>
        <dbReference type="EMBL" id="EGF91771.1"/>
    </source>
</evidence>
<feature type="transmembrane region" description="Helical" evidence="1">
    <location>
        <begin position="99"/>
        <end position="121"/>
    </location>
</feature>
<gene>
    <name evidence="3" type="ORF">ABI_02010</name>
</gene>
<dbReference type="InterPro" id="IPR038318">
    <property type="entry name" value="KdpD_sf"/>
</dbReference>
<dbReference type="PROSITE" id="PS50112">
    <property type="entry name" value="PAS"/>
    <property type="match status" value="1"/>
</dbReference>
<dbReference type="HOGENOM" id="CLU_1092587_0_0_5"/>
<dbReference type="CDD" id="cd00130">
    <property type="entry name" value="PAS"/>
    <property type="match status" value="1"/>
</dbReference>
<feature type="transmembrane region" description="Helical" evidence="1">
    <location>
        <begin position="27"/>
        <end position="47"/>
    </location>
</feature>
<dbReference type="Proteomes" id="UP000006512">
    <property type="component" value="Unassembled WGS sequence"/>
</dbReference>
<dbReference type="AlphaFoldDB" id="F4QID3"/>
<keyword evidence="1" id="KW-0812">Transmembrane</keyword>
<dbReference type="InterPro" id="IPR035965">
    <property type="entry name" value="PAS-like_dom_sf"/>
</dbReference>
<reference evidence="4" key="1">
    <citation type="submission" date="2011-03" db="EMBL/GenBank/DDBJ databases">
        <title>Draft genome sequence of Brevundimonas diminuta.</title>
        <authorList>
            <person name="Brown P.J.B."/>
            <person name="Buechlein A."/>
            <person name="Hemmerich C."/>
            <person name="Brun Y.V."/>
        </authorList>
    </citation>
    <scope>NUCLEOTIDE SEQUENCE [LARGE SCALE GENOMIC DNA]</scope>
    <source>
        <strain evidence="4">C19</strain>
    </source>
</reference>
<dbReference type="GO" id="GO:0004673">
    <property type="term" value="F:protein histidine kinase activity"/>
    <property type="evidence" value="ECO:0007669"/>
    <property type="project" value="UniProtKB-EC"/>
</dbReference>
<dbReference type="SUPFAM" id="SSF55785">
    <property type="entry name" value="PYP-like sensor domain (PAS domain)"/>
    <property type="match status" value="1"/>
</dbReference>
<dbReference type="EMBL" id="GL883077">
    <property type="protein sequence ID" value="EGF91771.1"/>
    <property type="molecule type" value="Genomic_DNA"/>
</dbReference>
<dbReference type="InterPro" id="IPR013767">
    <property type="entry name" value="PAS_fold"/>
</dbReference>
<dbReference type="STRING" id="715226.ABI_02010"/>
<protein>
    <submittedName>
        <fullName evidence="3">Sensor protein fixL</fullName>
        <ecNumber evidence="3">2.7.13.3</ecNumber>
    </submittedName>
</protein>
<sequence length="254" mass="27423">MRQIFEQIQHRAARLYDDILAGRLAGWRTYVFAYIVSATVLILAFVTRDSLDPVTGARLIFALSIPAILISAAAGGWGPGLFATGQTAAAAFLFMPPKASLMTQILLLLLHAAVGLLIIWGGEQLRQSRRRGSTAEDELTARDGQIRAILKTCPDATIIIDPVGRIVAFNRAAETLFGQKESQLVGKAASLLLPAQADPNRDTHTTTARRNDGSVFPARLATGEFRADGRVYVIAFIRDLSDAPKLQDDIAPGT</sequence>
<dbReference type="NCBIfam" id="TIGR00229">
    <property type="entry name" value="sensory_box"/>
    <property type="match status" value="1"/>
</dbReference>
<dbReference type="Gene3D" id="1.20.120.620">
    <property type="entry name" value="Backbone structure of the membrane domain of e. Coli histidine kinase receptor kdpd"/>
    <property type="match status" value="1"/>
</dbReference>
<keyword evidence="1" id="KW-0472">Membrane</keyword>
<dbReference type="GO" id="GO:0006355">
    <property type="term" value="P:regulation of DNA-templated transcription"/>
    <property type="evidence" value="ECO:0007669"/>
    <property type="project" value="InterPro"/>
</dbReference>
<dbReference type="RefSeq" id="WP_006270934.1">
    <property type="nucleotide sequence ID" value="NZ_GL883077.1"/>
</dbReference>
<organism evidence="3 4">
    <name type="scientific">Asticcacaulis biprosthecium C19</name>
    <dbReference type="NCBI Taxonomy" id="715226"/>
    <lineage>
        <taxon>Bacteria</taxon>
        <taxon>Pseudomonadati</taxon>
        <taxon>Pseudomonadota</taxon>
        <taxon>Alphaproteobacteria</taxon>
        <taxon>Caulobacterales</taxon>
        <taxon>Caulobacteraceae</taxon>
        <taxon>Asticcacaulis</taxon>
    </lineage>
</organism>
<accession>F4QID3</accession>
<dbReference type="InterPro" id="IPR000014">
    <property type="entry name" value="PAS"/>
</dbReference>
<dbReference type="Pfam" id="PF00989">
    <property type="entry name" value="PAS"/>
    <property type="match status" value="1"/>
</dbReference>
<feature type="domain" description="PAS" evidence="2">
    <location>
        <begin position="142"/>
        <end position="211"/>
    </location>
</feature>
<dbReference type="OrthoDB" id="9789238at2"/>
<dbReference type="eggNOG" id="COG3829">
    <property type="taxonomic scope" value="Bacteria"/>
</dbReference>
<evidence type="ECO:0000256" key="1">
    <source>
        <dbReference type="SAM" id="Phobius"/>
    </source>
</evidence>
<evidence type="ECO:0000313" key="4">
    <source>
        <dbReference type="Proteomes" id="UP000006512"/>
    </source>
</evidence>
<keyword evidence="3" id="KW-0808">Transferase</keyword>
<evidence type="ECO:0000259" key="2">
    <source>
        <dbReference type="PROSITE" id="PS50112"/>
    </source>
</evidence>
<dbReference type="Gene3D" id="3.30.450.20">
    <property type="entry name" value="PAS domain"/>
    <property type="match status" value="1"/>
</dbReference>
<dbReference type="SMART" id="SM00091">
    <property type="entry name" value="PAS"/>
    <property type="match status" value="1"/>
</dbReference>
<keyword evidence="1" id="KW-1133">Transmembrane helix</keyword>
<keyword evidence="4" id="KW-1185">Reference proteome</keyword>
<dbReference type="EC" id="2.7.13.3" evidence="3"/>
<name>F4QID3_9CAUL</name>